<dbReference type="InterPro" id="IPR036890">
    <property type="entry name" value="HATPase_C_sf"/>
</dbReference>
<dbReference type="InterPro" id="IPR020575">
    <property type="entry name" value="Hsp90_N"/>
</dbReference>
<reference evidence="4 5" key="1">
    <citation type="submission" date="2020-04" db="EMBL/GenBank/DDBJ databases">
        <title>Molecular characterization of pseudomonads from Agaricus bisporus reveal novel blotch 2 pathogens in Western Europe.</title>
        <authorList>
            <person name="Taparia T."/>
            <person name="Krijger M."/>
            <person name="Haynes E."/>
            <person name="Elpinstone J.G."/>
            <person name="Noble R."/>
            <person name="Van Der Wolf J."/>
        </authorList>
    </citation>
    <scope>NUCLEOTIDE SEQUENCE [LARGE SCALE GENOMIC DNA]</scope>
    <source>
        <strain evidence="3 5">K6002</strain>
        <strain evidence="2 4">K7002</strain>
    </source>
</reference>
<comment type="caution">
    <text evidence="2">The sequence shown here is derived from an EMBL/GenBank/DDBJ whole genome shotgun (WGS) entry which is preliminary data.</text>
</comment>
<keyword evidence="2" id="KW-0067">ATP-binding</keyword>
<gene>
    <name evidence="2" type="ORF">HX788_19385</name>
    <name evidence="3" type="ORF">HX795_04375</name>
</gene>
<sequence>MKDYRSAPLWVQAFGPRSDKYDEQRGFLANALHEFRERVSVLVAQIQKDMPALTIHDVTHIDALWWTASEIAGPEYELNAAEAFLLGGAFLLHDSAHCIAAYPGGITEIVNLPQWKSSCIKHGVKSEDVVRGTEKFQNILFDVLRVLHPTQARVLARQSWKAPDNHEPMYLLPNEDLRRAYGEAIGVIAESHWLYPHQLEKFNQFKITPPACIHPAPWGVDVLKVAVILRTADAAHIDSERAPRFLQALLSPQGISKLHWDFQSRINKPTRDPDENRKELCISGASFPVDEQESWWLAYDTARMIDGELKAADRLLMDSHRPRLAVNAVAHAHTPEDFSKVVPVEGWHPIDASIKITDIHETVRRFGGEKLYGKDLSAALRELLQNSVDAIRACRKLGGLGEEEGEIEVAHELKSEGDWLHITDTGLGMSRYVLTDVLLDFGKSLWRSSDLDGEWNNLLATGFQATGQYGIGFFSIFMLGGHIKIVTRRYESKDNERSQWVLEFTNGANQRPILRPPLDSECLKRPGTRISVLLEGEAYCKLRETGQVAENGNVTLSLSEVCGKLVPALDINLFVKEQGSERTKVVRANDWLELDSYLLARRISPAYFKNPKVIKYGKSGPWSNMTILRDSSDNILGRFALYDNDRYLSDPSVGIGAINGIRAGIVHGIMGVVMSQQQEDLARNSATPIMNTSDLQRWAQEQAHKLYDSKAITISSSSLLSYFGASADKLMLGKLKGSAIYYADLAEFLKDSDILIIHDGTIEHDDDDDIVYRDFYTHLEYMDNVLEIEDHSSFAWPDELVQCGPSREVCSIMACAHELVNLVWGEGYNVEVYEAKVAEVISVSIFRECTVYRRN</sequence>
<dbReference type="Proteomes" id="UP000590218">
    <property type="component" value="Unassembled WGS sequence"/>
</dbReference>
<evidence type="ECO:0000259" key="1">
    <source>
        <dbReference type="Pfam" id="PF24391"/>
    </source>
</evidence>
<proteinExistence type="predicted"/>
<dbReference type="PRINTS" id="PR00775">
    <property type="entry name" value="HEATSHOCK90"/>
</dbReference>
<feature type="domain" description="HD-CE" evidence="1">
    <location>
        <begin position="50"/>
        <end position="310"/>
    </location>
</feature>
<dbReference type="Pfam" id="PF13589">
    <property type="entry name" value="HATPase_c_3"/>
    <property type="match status" value="1"/>
</dbReference>
<dbReference type="GO" id="GO:0005524">
    <property type="term" value="F:ATP binding"/>
    <property type="evidence" value="ECO:0007669"/>
    <property type="project" value="UniProtKB-KW"/>
</dbReference>
<dbReference type="AlphaFoldDB" id="A0A7Y8E729"/>
<dbReference type="EMBL" id="JACARL010000026">
    <property type="protein sequence ID" value="NWE81320.1"/>
    <property type="molecule type" value="Genomic_DNA"/>
</dbReference>
<organism evidence="2 4">
    <name type="scientific">Pseudomonas edaphica</name>
    <dbReference type="NCBI Taxonomy" id="2006980"/>
    <lineage>
        <taxon>Bacteria</taxon>
        <taxon>Pseudomonadati</taxon>
        <taxon>Pseudomonadota</taxon>
        <taxon>Gammaproteobacteria</taxon>
        <taxon>Pseudomonadales</taxon>
        <taxon>Pseudomonadaceae</taxon>
        <taxon>Pseudomonas</taxon>
    </lineage>
</organism>
<evidence type="ECO:0000313" key="5">
    <source>
        <dbReference type="Proteomes" id="UP000590218"/>
    </source>
</evidence>
<dbReference type="RefSeq" id="WP_176991305.1">
    <property type="nucleotide sequence ID" value="NZ_JACARL010000026.1"/>
</dbReference>
<dbReference type="InterPro" id="IPR056471">
    <property type="entry name" value="HD-CE"/>
</dbReference>
<evidence type="ECO:0000313" key="2">
    <source>
        <dbReference type="EMBL" id="NWE09268.1"/>
    </source>
</evidence>
<name>A0A7Y8E729_9PSED</name>
<protein>
    <submittedName>
        <fullName evidence="2">ATP-binding protein</fullName>
    </submittedName>
</protein>
<keyword evidence="2" id="KW-0547">Nucleotide-binding</keyword>
<dbReference type="EMBL" id="JACARM010000032">
    <property type="protein sequence ID" value="NWE09268.1"/>
    <property type="molecule type" value="Genomic_DNA"/>
</dbReference>
<accession>A0A7Y8E729</accession>
<dbReference type="SUPFAM" id="SSF55874">
    <property type="entry name" value="ATPase domain of HSP90 chaperone/DNA topoisomerase II/histidine kinase"/>
    <property type="match status" value="1"/>
</dbReference>
<evidence type="ECO:0000313" key="3">
    <source>
        <dbReference type="EMBL" id="NWE81320.1"/>
    </source>
</evidence>
<evidence type="ECO:0000313" key="4">
    <source>
        <dbReference type="Proteomes" id="UP000563268"/>
    </source>
</evidence>
<dbReference type="Pfam" id="PF24391">
    <property type="entry name" value="HD-CE"/>
    <property type="match status" value="1"/>
</dbReference>
<dbReference type="Gene3D" id="3.30.565.10">
    <property type="entry name" value="Histidine kinase-like ATPase, C-terminal domain"/>
    <property type="match status" value="1"/>
</dbReference>
<dbReference type="Proteomes" id="UP000563268">
    <property type="component" value="Unassembled WGS sequence"/>
</dbReference>